<accession>A0ABU6Y6E1</accession>
<reference evidence="2 3" key="1">
    <citation type="journal article" date="2023" name="Plants (Basel)">
        <title>Bridging the Gap: Combining Genomics and Transcriptomics Approaches to Understand Stylosanthes scabra, an Orphan Legume from the Brazilian Caatinga.</title>
        <authorList>
            <person name="Ferreira-Neto J.R.C."/>
            <person name="da Silva M.D."/>
            <person name="Binneck E."/>
            <person name="de Melo N.F."/>
            <person name="da Silva R.H."/>
            <person name="de Melo A.L.T.M."/>
            <person name="Pandolfi V."/>
            <person name="Bustamante F.O."/>
            <person name="Brasileiro-Vidal A.C."/>
            <person name="Benko-Iseppon A.M."/>
        </authorList>
    </citation>
    <scope>NUCLEOTIDE SEQUENCE [LARGE SCALE GENOMIC DNA]</scope>
    <source>
        <tissue evidence="2">Leaves</tissue>
    </source>
</reference>
<dbReference type="Proteomes" id="UP001341840">
    <property type="component" value="Unassembled WGS sequence"/>
</dbReference>
<name>A0ABU6Y6E1_9FABA</name>
<keyword evidence="1" id="KW-0472">Membrane</keyword>
<keyword evidence="1" id="KW-1133">Transmembrane helix</keyword>
<dbReference type="EMBL" id="JASCZI010241734">
    <property type="protein sequence ID" value="MED6205997.1"/>
    <property type="molecule type" value="Genomic_DNA"/>
</dbReference>
<organism evidence="2 3">
    <name type="scientific">Stylosanthes scabra</name>
    <dbReference type="NCBI Taxonomy" id="79078"/>
    <lineage>
        <taxon>Eukaryota</taxon>
        <taxon>Viridiplantae</taxon>
        <taxon>Streptophyta</taxon>
        <taxon>Embryophyta</taxon>
        <taxon>Tracheophyta</taxon>
        <taxon>Spermatophyta</taxon>
        <taxon>Magnoliopsida</taxon>
        <taxon>eudicotyledons</taxon>
        <taxon>Gunneridae</taxon>
        <taxon>Pentapetalae</taxon>
        <taxon>rosids</taxon>
        <taxon>fabids</taxon>
        <taxon>Fabales</taxon>
        <taxon>Fabaceae</taxon>
        <taxon>Papilionoideae</taxon>
        <taxon>50 kb inversion clade</taxon>
        <taxon>dalbergioids sensu lato</taxon>
        <taxon>Dalbergieae</taxon>
        <taxon>Pterocarpus clade</taxon>
        <taxon>Stylosanthes</taxon>
    </lineage>
</organism>
<protein>
    <submittedName>
        <fullName evidence="2">Uncharacterized protein</fullName>
    </submittedName>
</protein>
<proteinExistence type="predicted"/>
<gene>
    <name evidence="2" type="ORF">PIB30_022887</name>
</gene>
<comment type="caution">
    <text evidence="2">The sequence shown here is derived from an EMBL/GenBank/DDBJ whole genome shotgun (WGS) entry which is preliminary data.</text>
</comment>
<feature type="transmembrane region" description="Helical" evidence="1">
    <location>
        <begin position="7"/>
        <end position="28"/>
    </location>
</feature>
<keyword evidence="1" id="KW-0812">Transmembrane</keyword>
<evidence type="ECO:0000256" key="1">
    <source>
        <dbReference type="SAM" id="Phobius"/>
    </source>
</evidence>
<evidence type="ECO:0000313" key="3">
    <source>
        <dbReference type="Proteomes" id="UP001341840"/>
    </source>
</evidence>
<keyword evidence="3" id="KW-1185">Reference proteome</keyword>
<evidence type="ECO:0000313" key="2">
    <source>
        <dbReference type="EMBL" id="MED6205997.1"/>
    </source>
</evidence>
<feature type="transmembrane region" description="Helical" evidence="1">
    <location>
        <begin position="40"/>
        <end position="60"/>
    </location>
</feature>
<sequence>MHFINTYGIALTFCINVRVWRMFTVVVFTPRVFEVDWMTFLPVAFGISVIFLPVTVALYVKHKENFKNGWAHFVEIMQQFANGAPIEIGGPIIISMCITYKDGNGPSRAEL</sequence>